<dbReference type="EMBL" id="BARU01010782">
    <property type="protein sequence ID" value="GAH37212.1"/>
    <property type="molecule type" value="Genomic_DNA"/>
</dbReference>
<reference evidence="1" key="1">
    <citation type="journal article" date="2014" name="Front. Microbiol.">
        <title>High frequency of phylogenetically diverse reductive dehalogenase-homologous genes in deep subseafloor sedimentary metagenomes.</title>
        <authorList>
            <person name="Kawai M."/>
            <person name="Futagami T."/>
            <person name="Toyoda A."/>
            <person name="Takaki Y."/>
            <person name="Nishi S."/>
            <person name="Hori S."/>
            <person name="Arai W."/>
            <person name="Tsubouchi T."/>
            <person name="Morono Y."/>
            <person name="Uchiyama I."/>
            <person name="Ito T."/>
            <person name="Fujiyama A."/>
            <person name="Inagaki F."/>
            <person name="Takami H."/>
        </authorList>
    </citation>
    <scope>NUCLEOTIDE SEQUENCE</scope>
    <source>
        <strain evidence="1">Expedition CK06-06</strain>
    </source>
</reference>
<evidence type="ECO:0000313" key="1">
    <source>
        <dbReference type="EMBL" id="GAH37212.1"/>
    </source>
</evidence>
<dbReference type="AlphaFoldDB" id="X1EXA8"/>
<comment type="caution">
    <text evidence="1">The sequence shown here is derived from an EMBL/GenBank/DDBJ whole genome shotgun (WGS) entry which is preliminary data.</text>
</comment>
<feature type="non-terminal residue" evidence="1">
    <location>
        <position position="1"/>
    </location>
</feature>
<proteinExistence type="predicted"/>
<gene>
    <name evidence="1" type="ORF">S03H2_20453</name>
</gene>
<organism evidence="1">
    <name type="scientific">marine sediment metagenome</name>
    <dbReference type="NCBI Taxonomy" id="412755"/>
    <lineage>
        <taxon>unclassified sequences</taxon>
        <taxon>metagenomes</taxon>
        <taxon>ecological metagenomes</taxon>
    </lineage>
</organism>
<protein>
    <submittedName>
        <fullName evidence="1">Uncharacterized protein</fullName>
    </submittedName>
</protein>
<accession>X1EXA8</accession>
<name>X1EXA8_9ZZZZ</name>
<sequence length="50" mass="5572">IRIDLIMNLDSPVVVDTYDGVLCVVTEVFAGTITRKELKYDNVVGDIPVY</sequence>